<comment type="caution">
    <text evidence="1">The sequence shown here is derived from an EMBL/GenBank/DDBJ whole genome shotgun (WGS) entry which is preliminary data.</text>
</comment>
<dbReference type="InterPro" id="IPR043128">
    <property type="entry name" value="Rev_trsase/Diguanyl_cyclase"/>
</dbReference>
<gene>
    <name evidence="1" type="ORF">NPIL_9541</name>
</gene>
<dbReference type="AlphaFoldDB" id="A0A8X6P5G3"/>
<proteinExistence type="predicted"/>
<accession>A0A8X6P5G3</accession>
<sequence>MVSLDLKSGCGEFNLKQRKQPSPPDGNFGNLRSFLPWTRYFEGVKTQKIKQWLIGLIQRQYTASKFSWTLYYRRFVNFSTIARPLHKCGSKSNFNWTEDCQKSLNSLKQALTASCSDLTPD</sequence>
<dbReference type="Gene3D" id="3.30.70.270">
    <property type="match status" value="1"/>
</dbReference>
<dbReference type="Proteomes" id="UP000887013">
    <property type="component" value="Unassembled WGS sequence"/>
</dbReference>
<keyword evidence="2" id="KW-1185">Reference proteome</keyword>
<dbReference type="InterPro" id="IPR043502">
    <property type="entry name" value="DNA/RNA_pol_sf"/>
</dbReference>
<organism evidence="1 2">
    <name type="scientific">Nephila pilipes</name>
    <name type="common">Giant wood spider</name>
    <name type="synonym">Nephila maculata</name>
    <dbReference type="NCBI Taxonomy" id="299642"/>
    <lineage>
        <taxon>Eukaryota</taxon>
        <taxon>Metazoa</taxon>
        <taxon>Ecdysozoa</taxon>
        <taxon>Arthropoda</taxon>
        <taxon>Chelicerata</taxon>
        <taxon>Arachnida</taxon>
        <taxon>Araneae</taxon>
        <taxon>Araneomorphae</taxon>
        <taxon>Entelegynae</taxon>
        <taxon>Araneoidea</taxon>
        <taxon>Nephilidae</taxon>
        <taxon>Nephila</taxon>
    </lineage>
</organism>
<dbReference type="EMBL" id="BMAW01065198">
    <property type="protein sequence ID" value="GFT49238.1"/>
    <property type="molecule type" value="Genomic_DNA"/>
</dbReference>
<name>A0A8X6P5G3_NEPPI</name>
<evidence type="ECO:0000313" key="2">
    <source>
        <dbReference type="Proteomes" id="UP000887013"/>
    </source>
</evidence>
<protein>
    <submittedName>
        <fullName evidence="1">Uncharacterized protein</fullName>
    </submittedName>
</protein>
<dbReference type="GO" id="GO:0071897">
    <property type="term" value="P:DNA biosynthetic process"/>
    <property type="evidence" value="ECO:0007669"/>
    <property type="project" value="UniProtKB-ARBA"/>
</dbReference>
<dbReference type="OrthoDB" id="6515931at2759"/>
<reference evidence="1" key="1">
    <citation type="submission" date="2020-08" db="EMBL/GenBank/DDBJ databases">
        <title>Multicomponent nature underlies the extraordinary mechanical properties of spider dragline silk.</title>
        <authorList>
            <person name="Kono N."/>
            <person name="Nakamura H."/>
            <person name="Mori M."/>
            <person name="Yoshida Y."/>
            <person name="Ohtoshi R."/>
            <person name="Malay A.D."/>
            <person name="Moran D.A.P."/>
            <person name="Tomita M."/>
            <person name="Numata K."/>
            <person name="Arakawa K."/>
        </authorList>
    </citation>
    <scope>NUCLEOTIDE SEQUENCE</scope>
</reference>
<dbReference type="SUPFAM" id="SSF56672">
    <property type="entry name" value="DNA/RNA polymerases"/>
    <property type="match status" value="1"/>
</dbReference>
<evidence type="ECO:0000313" key="1">
    <source>
        <dbReference type="EMBL" id="GFT49238.1"/>
    </source>
</evidence>